<keyword evidence="1" id="KW-0472">Membrane</keyword>
<dbReference type="RefSeq" id="WP_093213988.1">
    <property type="nucleotide sequence ID" value="NZ_FNFL01000003.1"/>
</dbReference>
<organism evidence="2 3">
    <name type="scientific">Sediminibacillus albus</name>
    <dbReference type="NCBI Taxonomy" id="407036"/>
    <lineage>
        <taxon>Bacteria</taxon>
        <taxon>Bacillati</taxon>
        <taxon>Bacillota</taxon>
        <taxon>Bacilli</taxon>
        <taxon>Bacillales</taxon>
        <taxon>Bacillaceae</taxon>
        <taxon>Sediminibacillus</taxon>
    </lineage>
</organism>
<gene>
    <name evidence="2" type="ORF">SAMN05216243_2195</name>
</gene>
<dbReference type="OrthoDB" id="2971941at2"/>
<dbReference type="EMBL" id="FNFL01000003">
    <property type="protein sequence ID" value="SDK17929.1"/>
    <property type="molecule type" value="Genomic_DNA"/>
</dbReference>
<dbReference type="STRING" id="407036.SAMN05216243_2195"/>
<evidence type="ECO:0000313" key="2">
    <source>
        <dbReference type="EMBL" id="SDK17929.1"/>
    </source>
</evidence>
<sequence>MKTLLLFLLGATAVIIILANLGPMILLAVSLLVSYYAVKKFVLADTVGQKVLWGIAILIGLSISLANLPALIGVASFIVLYYTYKKWKKDKQASNYLDDELFTDTGKESWMN</sequence>
<evidence type="ECO:0000256" key="1">
    <source>
        <dbReference type="SAM" id="Phobius"/>
    </source>
</evidence>
<proteinExistence type="predicted"/>
<dbReference type="AlphaFoldDB" id="A0A1G8ZS39"/>
<name>A0A1G8ZS39_9BACI</name>
<dbReference type="Proteomes" id="UP000198694">
    <property type="component" value="Unassembled WGS sequence"/>
</dbReference>
<reference evidence="2 3" key="1">
    <citation type="submission" date="2016-10" db="EMBL/GenBank/DDBJ databases">
        <authorList>
            <person name="de Groot N.N."/>
        </authorList>
    </citation>
    <scope>NUCLEOTIDE SEQUENCE [LARGE SCALE GENOMIC DNA]</scope>
    <source>
        <strain evidence="2 3">CGMCC 1.6502</strain>
    </source>
</reference>
<evidence type="ECO:0000313" key="3">
    <source>
        <dbReference type="Proteomes" id="UP000198694"/>
    </source>
</evidence>
<keyword evidence="1" id="KW-0812">Transmembrane</keyword>
<keyword evidence="1" id="KW-1133">Transmembrane helix</keyword>
<feature type="transmembrane region" description="Helical" evidence="1">
    <location>
        <begin position="52"/>
        <end position="82"/>
    </location>
</feature>
<accession>A0A1G8ZS39</accession>
<keyword evidence="3" id="KW-1185">Reference proteome</keyword>
<protein>
    <submittedName>
        <fullName evidence="2">Lia operon protein LiaI</fullName>
    </submittedName>
</protein>